<reference evidence="1" key="1">
    <citation type="journal article" date="2021" name="Open Biol.">
        <title>Shared evolutionary footprints suggest mitochondrial oxidative damage underlies multiple complex I losses in fungi.</title>
        <authorList>
            <person name="Schikora-Tamarit M.A."/>
            <person name="Marcet-Houben M."/>
            <person name="Nosek J."/>
            <person name="Gabaldon T."/>
        </authorList>
    </citation>
    <scope>NUCLEOTIDE SEQUENCE</scope>
    <source>
        <strain evidence="1">CBS6341</strain>
    </source>
</reference>
<sequence>MNELINQTTNHILTDEPLPEYDFDETFAEFLEAEVIRNEELNEEIDDIGLDEQEDLYRVARETRMEMINEIYNQQLIEDLIIIQEWMDEQKELEKWGDKISLPTYEYVLMPTNPPKYDVVKLDNIELGKEHLSIPKQEIFIESFSCSNLEELNIGEDGIPRINQLINDNSNYGSFNYITNDQNLIEPQNNIQKDLSNSEKKRRNFMKKFFIRKRSELKTLV</sequence>
<protein>
    <submittedName>
        <fullName evidence="1">Uncharacterized protein</fullName>
    </submittedName>
</protein>
<reference evidence="1" key="2">
    <citation type="submission" date="2021-01" db="EMBL/GenBank/DDBJ databases">
        <authorList>
            <person name="Schikora-Tamarit M.A."/>
        </authorList>
    </citation>
    <scope>NUCLEOTIDE SEQUENCE</scope>
    <source>
        <strain evidence="1">CBS6341</strain>
    </source>
</reference>
<organism evidence="1 2">
    <name type="scientific">Wickerhamomyces mucosus</name>
    <dbReference type="NCBI Taxonomy" id="1378264"/>
    <lineage>
        <taxon>Eukaryota</taxon>
        <taxon>Fungi</taxon>
        <taxon>Dikarya</taxon>
        <taxon>Ascomycota</taxon>
        <taxon>Saccharomycotina</taxon>
        <taxon>Saccharomycetes</taxon>
        <taxon>Phaffomycetales</taxon>
        <taxon>Wickerhamomycetaceae</taxon>
        <taxon>Wickerhamomyces</taxon>
    </lineage>
</organism>
<evidence type="ECO:0000313" key="1">
    <source>
        <dbReference type="EMBL" id="KAH3676272.1"/>
    </source>
</evidence>
<gene>
    <name evidence="1" type="ORF">WICMUC_002149</name>
</gene>
<comment type="caution">
    <text evidence="1">The sequence shown here is derived from an EMBL/GenBank/DDBJ whole genome shotgun (WGS) entry which is preliminary data.</text>
</comment>
<dbReference type="EMBL" id="JAEUBF010000666">
    <property type="protein sequence ID" value="KAH3676272.1"/>
    <property type="molecule type" value="Genomic_DNA"/>
</dbReference>
<name>A0A9P8PRI0_9ASCO</name>
<dbReference type="AlphaFoldDB" id="A0A9P8PRI0"/>
<accession>A0A9P8PRI0</accession>
<dbReference type="Proteomes" id="UP000769528">
    <property type="component" value="Unassembled WGS sequence"/>
</dbReference>
<proteinExistence type="predicted"/>
<keyword evidence="2" id="KW-1185">Reference proteome</keyword>
<evidence type="ECO:0000313" key="2">
    <source>
        <dbReference type="Proteomes" id="UP000769528"/>
    </source>
</evidence>